<keyword evidence="3" id="KW-1185">Reference proteome</keyword>
<reference evidence="3" key="1">
    <citation type="journal article" date="2019" name="Int. J. Syst. Evol. Microbiol.">
        <title>The Global Catalogue of Microorganisms (GCM) 10K type strain sequencing project: providing services to taxonomists for standard genome sequencing and annotation.</title>
        <authorList>
            <consortium name="The Broad Institute Genomics Platform"/>
            <consortium name="The Broad Institute Genome Sequencing Center for Infectious Disease"/>
            <person name="Wu L."/>
            <person name="Ma J."/>
        </authorList>
    </citation>
    <scope>NUCLEOTIDE SEQUENCE [LARGE SCALE GENOMIC DNA]</scope>
    <source>
        <strain evidence="3">CCUG 62945</strain>
    </source>
</reference>
<dbReference type="InterPro" id="IPR032557">
    <property type="entry name" value="DUF4935"/>
</dbReference>
<protein>
    <submittedName>
        <fullName evidence="2">PIN domain-containing protein</fullName>
    </submittedName>
</protein>
<evidence type="ECO:0000313" key="2">
    <source>
        <dbReference type="EMBL" id="MFC7420228.1"/>
    </source>
</evidence>
<proteinExistence type="predicted"/>
<feature type="domain" description="DUF4935" evidence="1">
    <location>
        <begin position="6"/>
        <end position="175"/>
    </location>
</feature>
<dbReference type="Proteomes" id="UP001596473">
    <property type="component" value="Unassembled WGS sequence"/>
</dbReference>
<dbReference type="Pfam" id="PF16289">
    <property type="entry name" value="PIN_12"/>
    <property type="match status" value="1"/>
</dbReference>
<dbReference type="EMBL" id="JBHTBQ010000015">
    <property type="protein sequence ID" value="MFC7420228.1"/>
    <property type="molecule type" value="Genomic_DNA"/>
</dbReference>
<organism evidence="2 3">
    <name type="scientific">Iodobacter arcticus</name>
    <dbReference type="NCBI Taxonomy" id="590593"/>
    <lineage>
        <taxon>Bacteria</taxon>
        <taxon>Pseudomonadati</taxon>
        <taxon>Pseudomonadota</taxon>
        <taxon>Betaproteobacteria</taxon>
        <taxon>Neisseriales</taxon>
        <taxon>Chitinibacteraceae</taxon>
        <taxon>Iodobacter</taxon>
    </lineage>
</organism>
<name>A0ABW2QWZ3_9NEIS</name>
<gene>
    <name evidence="2" type="ORF">ACFQNF_10060</name>
</gene>
<sequence length="374" mass="41650">MKYGAITLDTSIFDQQGLKLDRGLMKTLEQFNGKPIGLILSEIVVREVHKHLSKKVVETRAQLERAFHQSAEYLPIDPSKLKDARANFIPNDSDQDISKEKVKSFVERTGAEVIKAEDYVDISNLIKRYFQAAPPFAETGKKKNEFPDAIALVSLESFAKKNNYKILAISADSDWAEFGKQSEWIDVIGDLSEGIAAFQPQEAAFKFCERLGGELLSGNATNISASIDSFLSSAVSEIDAYPDADSAFFWDADYVEIEFVDFEILQDAEERPRLSPVQFQDGDISIALSVLIRGRASGKFSLSVHDSIDKDNVSMGTATKTVDFEFESELLLSAKGDFEGDIDEVDVDSIELLASPRYIDFGSLEPDWWHDPDA</sequence>
<evidence type="ECO:0000259" key="1">
    <source>
        <dbReference type="Pfam" id="PF16289"/>
    </source>
</evidence>
<accession>A0ABW2QWZ3</accession>
<evidence type="ECO:0000313" key="3">
    <source>
        <dbReference type="Proteomes" id="UP001596473"/>
    </source>
</evidence>
<comment type="caution">
    <text evidence="2">The sequence shown here is derived from an EMBL/GenBank/DDBJ whole genome shotgun (WGS) entry which is preliminary data.</text>
</comment>
<dbReference type="RefSeq" id="WP_380187863.1">
    <property type="nucleotide sequence ID" value="NZ_JBHTBQ010000015.1"/>
</dbReference>